<keyword evidence="2" id="KW-0732">Signal</keyword>
<evidence type="ECO:0000256" key="1">
    <source>
        <dbReference type="SAM" id="MobiDB-lite"/>
    </source>
</evidence>
<keyword evidence="4" id="KW-1185">Reference proteome</keyword>
<evidence type="ECO:0000313" key="4">
    <source>
        <dbReference type="Proteomes" id="UP001054902"/>
    </source>
</evidence>
<proteinExistence type="predicted"/>
<dbReference type="PANTHER" id="PTHR34407:SF1">
    <property type="entry name" value="SGNH HYDROLASE-TYPE ESTERASE DOMAIN-CONTAINING PROTEIN"/>
    <property type="match status" value="1"/>
</dbReference>
<reference evidence="3 4" key="1">
    <citation type="journal article" date="2021" name="Sci. Rep.">
        <title>The genome of the diatom Chaetoceros tenuissimus carries an ancient integrated fragment of an extant virus.</title>
        <authorList>
            <person name="Hongo Y."/>
            <person name="Kimura K."/>
            <person name="Takaki Y."/>
            <person name="Yoshida Y."/>
            <person name="Baba S."/>
            <person name="Kobayashi G."/>
            <person name="Nagasaki K."/>
            <person name="Hano T."/>
            <person name="Tomaru Y."/>
        </authorList>
    </citation>
    <scope>NUCLEOTIDE SEQUENCE [LARGE SCALE GENOMIC DNA]</scope>
    <source>
        <strain evidence="3 4">NIES-3715</strain>
    </source>
</reference>
<dbReference type="SUPFAM" id="SSF52266">
    <property type="entry name" value="SGNH hydrolase"/>
    <property type="match status" value="1"/>
</dbReference>
<feature type="region of interest" description="Disordered" evidence="1">
    <location>
        <begin position="107"/>
        <end position="126"/>
    </location>
</feature>
<protein>
    <recommendedName>
        <fullName evidence="5">SGNH hydrolase-type esterase domain-containing protein</fullName>
    </recommendedName>
</protein>
<organism evidence="3 4">
    <name type="scientific">Chaetoceros tenuissimus</name>
    <dbReference type="NCBI Taxonomy" id="426638"/>
    <lineage>
        <taxon>Eukaryota</taxon>
        <taxon>Sar</taxon>
        <taxon>Stramenopiles</taxon>
        <taxon>Ochrophyta</taxon>
        <taxon>Bacillariophyta</taxon>
        <taxon>Coscinodiscophyceae</taxon>
        <taxon>Chaetocerotophycidae</taxon>
        <taxon>Chaetocerotales</taxon>
        <taxon>Chaetocerotaceae</taxon>
        <taxon>Chaetoceros</taxon>
    </lineage>
</organism>
<evidence type="ECO:0000256" key="2">
    <source>
        <dbReference type="SAM" id="SignalP"/>
    </source>
</evidence>
<evidence type="ECO:0008006" key="5">
    <source>
        <dbReference type="Google" id="ProtNLM"/>
    </source>
</evidence>
<gene>
    <name evidence="3" type="ORF">CTEN210_00896</name>
</gene>
<comment type="caution">
    <text evidence="3">The sequence shown here is derived from an EMBL/GenBank/DDBJ whole genome shotgun (WGS) entry which is preliminary data.</text>
</comment>
<feature type="signal peptide" evidence="2">
    <location>
        <begin position="1"/>
        <end position="22"/>
    </location>
</feature>
<accession>A0AAD3CE39</accession>
<dbReference type="AlphaFoldDB" id="A0AAD3CE39"/>
<dbReference type="Gene3D" id="3.40.50.1110">
    <property type="entry name" value="SGNH hydrolase"/>
    <property type="match status" value="1"/>
</dbReference>
<dbReference type="CDD" id="cd00229">
    <property type="entry name" value="SGNH_hydrolase"/>
    <property type="match status" value="1"/>
</dbReference>
<name>A0AAD3CE39_9STRA</name>
<dbReference type="InterPro" id="IPR036514">
    <property type="entry name" value="SGNH_hydro_sf"/>
</dbReference>
<dbReference type="PANTHER" id="PTHR34407">
    <property type="entry name" value="EXPRESSED PROTEIN"/>
    <property type="match status" value="1"/>
</dbReference>
<dbReference type="EMBL" id="BLLK01000019">
    <property type="protein sequence ID" value="GFH44422.1"/>
    <property type="molecule type" value="Genomic_DNA"/>
</dbReference>
<sequence length="666" mass="75327">MLMKYLFLCFGLLSLAIFSIHQRQLLDSRGSSTASPLFFEEDDHDETEDEKNEILKNEIKSLKDEIENLKRVNEKLVEKDISLRKHVTGTTGASDEIENLKRENEKLVQAERTSSRKHPSSSTRSSLFPNKHVCSILEPSFSASIIWNQSIESIYQASHIPHLQKEFPTLTKGSMEALKLKKILHQLSPLFERGMIHLPSTSTYTSNEILKTIFDKIQKIHEDTHSDPLQIVVLGGSVTRGRGCYGHNKNPETRPCAWPRRLELLINQFFERKVVQITNLAIGGTNTAGIGSKLVKNWMYPTPELKKNGPDIIINGYSTNDALPALAQIANITDPEVQVMTSVHDAVQDFIIETFYSKSCAVPPLVVFTDDYLGPQQDLIRGELSYNSAVTSLAKWYDFMFLSYADVVRDLAYGNMTDDTFSNFQNDVHFGRWAHQSIAWTLGYGALNLMTKYCSEQYHKHSYTIEKNDRVYLPPPLTKDLLLKNITTEVIAAKEKTAIATKCDTTSVDHNPCPLAWISSPGIYDWRNMKHFLQTHQTENSGWNAENNWANGGHQGKFGIVSTHPNSSINLSFDGFQKDINTMTITRLVSYGEKWKDSRARFILNIGTETIATEEISGVHDFKYSLTLPQTVTLRKVIPKGQPFTLKVDLIGGTMFKILGMSLCKY</sequence>
<feature type="chain" id="PRO_5042028375" description="SGNH hydrolase-type esterase domain-containing protein" evidence="2">
    <location>
        <begin position="23"/>
        <end position="666"/>
    </location>
</feature>
<dbReference type="Proteomes" id="UP001054902">
    <property type="component" value="Unassembled WGS sequence"/>
</dbReference>
<evidence type="ECO:0000313" key="3">
    <source>
        <dbReference type="EMBL" id="GFH44422.1"/>
    </source>
</evidence>